<reference evidence="2" key="1">
    <citation type="journal article" date="2022" name="Int. J. Mol. Sci.">
        <title>Draft Genome of Tanacetum Coccineum: Genomic Comparison of Closely Related Tanacetum-Family Plants.</title>
        <authorList>
            <person name="Yamashiro T."/>
            <person name="Shiraishi A."/>
            <person name="Nakayama K."/>
            <person name="Satake H."/>
        </authorList>
    </citation>
    <scope>NUCLEOTIDE SEQUENCE</scope>
</reference>
<protein>
    <submittedName>
        <fullName evidence="2">Uncharacterized protein</fullName>
    </submittedName>
</protein>
<dbReference type="Proteomes" id="UP001151760">
    <property type="component" value="Unassembled WGS sequence"/>
</dbReference>
<accession>A0ABQ5AQZ6</accession>
<evidence type="ECO:0000313" key="3">
    <source>
        <dbReference type="Proteomes" id="UP001151760"/>
    </source>
</evidence>
<feature type="compositionally biased region" description="Basic and acidic residues" evidence="1">
    <location>
        <begin position="13"/>
        <end position="24"/>
    </location>
</feature>
<evidence type="ECO:0000313" key="2">
    <source>
        <dbReference type="EMBL" id="GJT03957.1"/>
    </source>
</evidence>
<reference evidence="2" key="2">
    <citation type="submission" date="2022-01" db="EMBL/GenBank/DDBJ databases">
        <authorList>
            <person name="Yamashiro T."/>
            <person name="Shiraishi A."/>
            <person name="Satake H."/>
            <person name="Nakayama K."/>
        </authorList>
    </citation>
    <scope>NUCLEOTIDE SEQUENCE</scope>
</reference>
<dbReference type="EMBL" id="BQNB010012470">
    <property type="protein sequence ID" value="GJT03957.1"/>
    <property type="molecule type" value="Genomic_DNA"/>
</dbReference>
<organism evidence="2 3">
    <name type="scientific">Tanacetum coccineum</name>
    <dbReference type="NCBI Taxonomy" id="301880"/>
    <lineage>
        <taxon>Eukaryota</taxon>
        <taxon>Viridiplantae</taxon>
        <taxon>Streptophyta</taxon>
        <taxon>Embryophyta</taxon>
        <taxon>Tracheophyta</taxon>
        <taxon>Spermatophyta</taxon>
        <taxon>Magnoliopsida</taxon>
        <taxon>eudicotyledons</taxon>
        <taxon>Gunneridae</taxon>
        <taxon>Pentapetalae</taxon>
        <taxon>asterids</taxon>
        <taxon>campanulids</taxon>
        <taxon>Asterales</taxon>
        <taxon>Asteraceae</taxon>
        <taxon>Asteroideae</taxon>
        <taxon>Anthemideae</taxon>
        <taxon>Anthemidinae</taxon>
        <taxon>Tanacetum</taxon>
    </lineage>
</organism>
<sequence length="81" mass="9127">MKKSLTDGVRNNGDVEKDITPKDRKQSKKMTNPGTEWKSCKGQGQSKAKDQPSQSQSQLNKLTVKTGAVIEEYYWLQSQPI</sequence>
<proteinExistence type="predicted"/>
<gene>
    <name evidence="2" type="ORF">Tco_0838419</name>
</gene>
<evidence type="ECO:0000256" key="1">
    <source>
        <dbReference type="SAM" id="MobiDB-lite"/>
    </source>
</evidence>
<feature type="region of interest" description="Disordered" evidence="1">
    <location>
        <begin position="1"/>
        <end position="60"/>
    </location>
</feature>
<comment type="caution">
    <text evidence="2">The sequence shown here is derived from an EMBL/GenBank/DDBJ whole genome shotgun (WGS) entry which is preliminary data.</text>
</comment>
<keyword evidence="3" id="KW-1185">Reference proteome</keyword>
<feature type="compositionally biased region" description="Polar residues" evidence="1">
    <location>
        <begin position="42"/>
        <end position="60"/>
    </location>
</feature>
<name>A0ABQ5AQZ6_9ASTR</name>